<accession>A0ABM1B036</accession>
<evidence type="ECO:0000313" key="6">
    <source>
        <dbReference type="Proteomes" id="UP000694941"/>
    </source>
</evidence>
<organism evidence="6 7">
    <name type="scientific">Limulus polyphemus</name>
    <name type="common">Atlantic horseshoe crab</name>
    <dbReference type="NCBI Taxonomy" id="6850"/>
    <lineage>
        <taxon>Eukaryota</taxon>
        <taxon>Metazoa</taxon>
        <taxon>Ecdysozoa</taxon>
        <taxon>Arthropoda</taxon>
        <taxon>Chelicerata</taxon>
        <taxon>Merostomata</taxon>
        <taxon>Xiphosura</taxon>
        <taxon>Limulidae</taxon>
        <taxon>Limulus</taxon>
    </lineage>
</organism>
<sequence length="182" mass="20730">MVADTQLNFARKKLFEALGDDFKVYLNSMKLWFRQKTTKESFDADARKLLASDTIHLHNEFLLAMLNKCQSLVSTHVKDSSGNAQVQNKDKQKKGKLKKKIRPVRATFELASSFSQHHLQLHPAQYPTQLQTFGHEPWTPLEVCSLENKRIIDCHLVGLLQQLVVCSLPSWLAEADAGIDEN</sequence>
<dbReference type="InterPro" id="IPR024738">
    <property type="entry name" value="Hfi1/Tada1"/>
</dbReference>
<protein>
    <submittedName>
        <fullName evidence="7">Transcriptional adapter 1-like</fullName>
    </submittedName>
</protein>
<gene>
    <name evidence="7" type="primary">LOC106457184</name>
</gene>
<evidence type="ECO:0000256" key="5">
    <source>
        <dbReference type="ARBA" id="ARBA00023242"/>
    </source>
</evidence>
<dbReference type="RefSeq" id="XP_013772031.1">
    <property type="nucleotide sequence ID" value="XM_013916577.2"/>
</dbReference>
<comment type="subcellular location">
    <subcellularLocation>
        <location evidence="1">Nucleus</location>
    </subcellularLocation>
</comment>
<evidence type="ECO:0000256" key="2">
    <source>
        <dbReference type="ARBA" id="ARBA00010314"/>
    </source>
</evidence>
<keyword evidence="5" id="KW-0539">Nucleus</keyword>
<keyword evidence="4" id="KW-0804">Transcription</keyword>
<dbReference type="PANTHER" id="PTHR21277:SF5">
    <property type="entry name" value="TRANSCRIPTIONAL ADAPTER 1"/>
    <property type="match status" value="1"/>
</dbReference>
<proteinExistence type="inferred from homology"/>
<keyword evidence="3" id="KW-0805">Transcription regulation</keyword>
<keyword evidence="6" id="KW-1185">Reference proteome</keyword>
<reference evidence="7" key="1">
    <citation type="submission" date="2025-08" db="UniProtKB">
        <authorList>
            <consortium name="RefSeq"/>
        </authorList>
    </citation>
    <scope>IDENTIFICATION</scope>
    <source>
        <tissue evidence="7">Muscle</tissue>
    </source>
</reference>
<evidence type="ECO:0000256" key="1">
    <source>
        <dbReference type="ARBA" id="ARBA00004123"/>
    </source>
</evidence>
<evidence type="ECO:0000313" key="7">
    <source>
        <dbReference type="RefSeq" id="XP_013772031.1"/>
    </source>
</evidence>
<comment type="similarity">
    <text evidence="2">Belongs to the TADA1 family.</text>
</comment>
<name>A0ABM1B036_LIMPO</name>
<dbReference type="Proteomes" id="UP000694941">
    <property type="component" value="Unplaced"/>
</dbReference>
<evidence type="ECO:0000256" key="4">
    <source>
        <dbReference type="ARBA" id="ARBA00023163"/>
    </source>
</evidence>
<dbReference type="Pfam" id="PF12767">
    <property type="entry name" value="SAGA-Tad1"/>
    <property type="match status" value="1"/>
</dbReference>
<dbReference type="PANTHER" id="PTHR21277">
    <property type="entry name" value="TRANSCRIPTIONAL ADAPTER 1"/>
    <property type="match status" value="1"/>
</dbReference>
<dbReference type="GeneID" id="106457184"/>
<evidence type="ECO:0000256" key="3">
    <source>
        <dbReference type="ARBA" id="ARBA00023015"/>
    </source>
</evidence>